<feature type="transmembrane region" description="Helical" evidence="7">
    <location>
        <begin position="293"/>
        <end position="310"/>
    </location>
</feature>
<dbReference type="GO" id="GO:0005886">
    <property type="term" value="C:plasma membrane"/>
    <property type="evidence" value="ECO:0007669"/>
    <property type="project" value="UniProtKB-SubCell"/>
</dbReference>
<comment type="subcellular location">
    <subcellularLocation>
        <location evidence="1">Cell membrane</location>
        <topology evidence="1">Multi-pass membrane protein</topology>
    </subcellularLocation>
</comment>
<keyword evidence="10" id="KW-1185">Reference proteome</keyword>
<feature type="transmembrane region" description="Helical" evidence="7">
    <location>
        <begin position="179"/>
        <end position="197"/>
    </location>
</feature>
<feature type="domain" description="Major facilitator superfamily (MFS) profile" evidence="8">
    <location>
        <begin position="227"/>
        <end position="414"/>
    </location>
</feature>
<proteinExistence type="predicted"/>
<keyword evidence="5 7" id="KW-1133">Transmembrane helix</keyword>
<dbReference type="PROSITE" id="PS50850">
    <property type="entry name" value="MFS"/>
    <property type="match status" value="1"/>
</dbReference>
<feature type="transmembrane region" description="Helical" evidence="7">
    <location>
        <begin position="263"/>
        <end position="281"/>
    </location>
</feature>
<feature type="transmembrane region" description="Helical" evidence="7">
    <location>
        <begin position="356"/>
        <end position="380"/>
    </location>
</feature>
<keyword evidence="4 7" id="KW-0812">Transmembrane</keyword>
<keyword evidence="2" id="KW-0813">Transport</keyword>
<reference evidence="9 10" key="1">
    <citation type="journal article" date="2014" name="BMC Genomics">
        <title>Complete genome sequence of producer of the glycopeptide antibiotic Aculeximycin Kutzneria albida DSM 43870T, a representative of minor genus of Pseudonocardiaceae.</title>
        <authorList>
            <person name="Rebets Y."/>
            <person name="Tokovenko B."/>
            <person name="Lushchyk I."/>
            <person name="Ruckert C."/>
            <person name="Zaburannyi N."/>
            <person name="Bechthold A."/>
            <person name="Kalinowski J."/>
            <person name="Luzhetskyy A."/>
        </authorList>
    </citation>
    <scope>NUCLEOTIDE SEQUENCE [LARGE SCALE GENOMIC DNA]</scope>
    <source>
        <strain evidence="9">DSM 43870</strain>
    </source>
</reference>
<dbReference type="InterPro" id="IPR020846">
    <property type="entry name" value="MFS_dom"/>
</dbReference>
<protein>
    <submittedName>
        <fullName evidence="9">Putative membrane protein</fullName>
    </submittedName>
</protein>
<evidence type="ECO:0000256" key="7">
    <source>
        <dbReference type="SAM" id="Phobius"/>
    </source>
</evidence>
<dbReference type="CDD" id="cd06173">
    <property type="entry name" value="MFS_MefA_like"/>
    <property type="match status" value="1"/>
</dbReference>
<keyword evidence="6 7" id="KW-0472">Membrane</keyword>
<feature type="transmembrane region" description="Helical" evidence="7">
    <location>
        <begin position="240"/>
        <end position="257"/>
    </location>
</feature>
<dbReference type="PANTHER" id="PTHR23513">
    <property type="entry name" value="INTEGRAL MEMBRANE EFFLUX PROTEIN-RELATED"/>
    <property type="match status" value="1"/>
</dbReference>
<evidence type="ECO:0000313" key="9">
    <source>
        <dbReference type="EMBL" id="AHH94706.1"/>
    </source>
</evidence>
<evidence type="ECO:0000256" key="3">
    <source>
        <dbReference type="ARBA" id="ARBA00022475"/>
    </source>
</evidence>
<keyword evidence="3" id="KW-1003">Cell membrane</keyword>
<dbReference type="KEGG" id="kal:KALB_1333"/>
<evidence type="ECO:0000256" key="1">
    <source>
        <dbReference type="ARBA" id="ARBA00004651"/>
    </source>
</evidence>
<dbReference type="SUPFAM" id="SSF103473">
    <property type="entry name" value="MFS general substrate transporter"/>
    <property type="match status" value="1"/>
</dbReference>
<gene>
    <name evidence="9" type="ORF">KALB_1333</name>
</gene>
<dbReference type="RefSeq" id="WP_148309376.1">
    <property type="nucleotide sequence ID" value="NZ_CP007155.1"/>
</dbReference>
<dbReference type="eggNOG" id="COG2814">
    <property type="taxonomic scope" value="Bacteria"/>
</dbReference>
<dbReference type="HOGENOM" id="CLU_034180_17_3_11"/>
<evidence type="ECO:0000256" key="5">
    <source>
        <dbReference type="ARBA" id="ARBA00022989"/>
    </source>
</evidence>
<dbReference type="InterPro" id="IPR036259">
    <property type="entry name" value="MFS_trans_sf"/>
</dbReference>
<name>W5W2J7_9PSEU</name>
<accession>W5W2J7</accession>
<dbReference type="Proteomes" id="UP000019225">
    <property type="component" value="Chromosome"/>
</dbReference>
<dbReference type="GO" id="GO:0022857">
    <property type="term" value="F:transmembrane transporter activity"/>
    <property type="evidence" value="ECO:0007669"/>
    <property type="project" value="InterPro"/>
</dbReference>
<evidence type="ECO:0000259" key="8">
    <source>
        <dbReference type="PROSITE" id="PS50850"/>
    </source>
</evidence>
<evidence type="ECO:0000256" key="6">
    <source>
        <dbReference type="ARBA" id="ARBA00023136"/>
    </source>
</evidence>
<evidence type="ECO:0000256" key="4">
    <source>
        <dbReference type="ARBA" id="ARBA00022692"/>
    </source>
</evidence>
<dbReference type="EMBL" id="CP007155">
    <property type="protein sequence ID" value="AHH94706.1"/>
    <property type="molecule type" value="Genomic_DNA"/>
</dbReference>
<dbReference type="AlphaFoldDB" id="W5W2J7"/>
<dbReference type="OrthoDB" id="9815525at2"/>
<dbReference type="InterPro" id="IPR010290">
    <property type="entry name" value="TM_effector"/>
</dbReference>
<dbReference type="STRING" id="1449976.KALB_1333"/>
<organism evidence="9 10">
    <name type="scientific">Kutzneria albida DSM 43870</name>
    <dbReference type="NCBI Taxonomy" id="1449976"/>
    <lineage>
        <taxon>Bacteria</taxon>
        <taxon>Bacillati</taxon>
        <taxon>Actinomycetota</taxon>
        <taxon>Actinomycetes</taxon>
        <taxon>Pseudonocardiales</taxon>
        <taxon>Pseudonocardiaceae</taxon>
        <taxon>Kutzneria</taxon>
    </lineage>
</organism>
<feature type="transmembrane region" description="Helical" evidence="7">
    <location>
        <begin position="46"/>
        <end position="65"/>
    </location>
</feature>
<evidence type="ECO:0000313" key="10">
    <source>
        <dbReference type="Proteomes" id="UP000019225"/>
    </source>
</evidence>
<sequence>MTATRFWTTPVALVLLVARSTSVAGDWLFQMALVWLVLELTGSSQAVSLTGIAEAIPVVLVGLLGGHWLDRGGRLRLLAWLDLLRAVLVALPVLLYSLGQLSFWHLVVLSVLMTAANLLFTPGMQSTLPALVPKEHLTRAHGLIDVTERVGRISGPGLAGVLSALMPVAGFFLVDSATFVVSAGAFLLLSLWARRAGTDAKVERKGPQPSRVQQLAAGFAFVREQAVIGRIILVRSLNNFAWAAYLVATPLLVAHSYGQAVGAWGLLVAAYAVGQLIGGMCASRVSSFKVPPLVLLSGGWLFTAFGFVVLGLSGTVWVGCLGLLLGGLGGPLAHVSTDGYLAANTPTELQGRVFSLQYMTLKLVQMLGLALAGVLCAYLAAGSVLVLAGALMTLVSVTSLLFPIRRSTKEEVLT</sequence>
<dbReference type="Gene3D" id="1.20.1250.20">
    <property type="entry name" value="MFS general substrate transporter like domains"/>
    <property type="match status" value="1"/>
</dbReference>
<evidence type="ECO:0000256" key="2">
    <source>
        <dbReference type="ARBA" id="ARBA00022448"/>
    </source>
</evidence>
<dbReference type="PANTHER" id="PTHR23513:SF11">
    <property type="entry name" value="STAPHYLOFERRIN A TRANSPORTER"/>
    <property type="match status" value="1"/>
</dbReference>
<dbReference type="Pfam" id="PF05977">
    <property type="entry name" value="MFS_3"/>
    <property type="match status" value="1"/>
</dbReference>